<name>A0AAV4Q2S4_CAEEX</name>
<dbReference type="EMBL" id="BPLR01005603">
    <property type="protein sequence ID" value="GIY03604.1"/>
    <property type="molecule type" value="Genomic_DNA"/>
</dbReference>
<accession>A0AAV4Q2S4</accession>
<organism evidence="2 3">
    <name type="scientific">Caerostris extrusa</name>
    <name type="common">Bark spider</name>
    <name type="synonym">Caerostris bankana</name>
    <dbReference type="NCBI Taxonomy" id="172846"/>
    <lineage>
        <taxon>Eukaryota</taxon>
        <taxon>Metazoa</taxon>
        <taxon>Ecdysozoa</taxon>
        <taxon>Arthropoda</taxon>
        <taxon>Chelicerata</taxon>
        <taxon>Arachnida</taxon>
        <taxon>Araneae</taxon>
        <taxon>Araneomorphae</taxon>
        <taxon>Entelegynae</taxon>
        <taxon>Araneoidea</taxon>
        <taxon>Araneidae</taxon>
        <taxon>Caerostris</taxon>
    </lineage>
</organism>
<gene>
    <name evidence="2" type="ORF">CEXT_293441</name>
</gene>
<protein>
    <submittedName>
        <fullName evidence="2">Uncharacterized protein</fullName>
    </submittedName>
</protein>
<comment type="caution">
    <text evidence="2">The sequence shown here is derived from an EMBL/GenBank/DDBJ whole genome shotgun (WGS) entry which is preliminary data.</text>
</comment>
<proteinExistence type="predicted"/>
<evidence type="ECO:0000313" key="2">
    <source>
        <dbReference type="EMBL" id="GIY03604.1"/>
    </source>
</evidence>
<evidence type="ECO:0000256" key="1">
    <source>
        <dbReference type="SAM" id="MobiDB-lite"/>
    </source>
</evidence>
<feature type="region of interest" description="Disordered" evidence="1">
    <location>
        <begin position="1"/>
        <end position="28"/>
    </location>
</feature>
<sequence length="79" mass="9337">MSPGDCVHPQRMRNLGQERQKSRSSRMSPSGFFVHYCFSLVCLSLQGFDLYENDSQVIRPERRRFQEKYAIPHQHAVHK</sequence>
<evidence type="ECO:0000313" key="3">
    <source>
        <dbReference type="Proteomes" id="UP001054945"/>
    </source>
</evidence>
<dbReference type="Proteomes" id="UP001054945">
    <property type="component" value="Unassembled WGS sequence"/>
</dbReference>
<keyword evidence="3" id="KW-1185">Reference proteome</keyword>
<reference evidence="2 3" key="1">
    <citation type="submission" date="2021-06" db="EMBL/GenBank/DDBJ databases">
        <title>Caerostris extrusa draft genome.</title>
        <authorList>
            <person name="Kono N."/>
            <person name="Arakawa K."/>
        </authorList>
    </citation>
    <scope>NUCLEOTIDE SEQUENCE [LARGE SCALE GENOMIC DNA]</scope>
</reference>
<dbReference type="AlphaFoldDB" id="A0AAV4Q2S4"/>